<organism evidence="1 2">
    <name type="scientific">Actinomadura miaoliensis</name>
    <dbReference type="NCBI Taxonomy" id="430685"/>
    <lineage>
        <taxon>Bacteria</taxon>
        <taxon>Bacillati</taxon>
        <taxon>Actinomycetota</taxon>
        <taxon>Actinomycetes</taxon>
        <taxon>Streptosporangiales</taxon>
        <taxon>Thermomonosporaceae</taxon>
        <taxon>Actinomadura</taxon>
    </lineage>
</organism>
<evidence type="ECO:0000313" key="1">
    <source>
        <dbReference type="EMBL" id="GAA4083353.1"/>
    </source>
</evidence>
<dbReference type="Proteomes" id="UP001500683">
    <property type="component" value="Unassembled WGS sequence"/>
</dbReference>
<evidence type="ECO:0000313" key="2">
    <source>
        <dbReference type="Proteomes" id="UP001500683"/>
    </source>
</evidence>
<sequence>MSTVHAGGEAVFVVAAQNPLRKLAVKVKPTANASRSVRCPDFAKPVKALQDTRSAGDLAARREVRHKEGVDARLLNGVSWDSSGWYVGERFSVLCSPCSWPLRC</sequence>
<evidence type="ECO:0008006" key="3">
    <source>
        <dbReference type="Google" id="ProtNLM"/>
    </source>
</evidence>
<dbReference type="EMBL" id="BAAAZG010000036">
    <property type="protein sequence ID" value="GAA4083353.1"/>
    <property type="molecule type" value="Genomic_DNA"/>
</dbReference>
<proteinExistence type="predicted"/>
<gene>
    <name evidence="1" type="ORF">GCM10022214_48670</name>
</gene>
<reference evidence="2" key="1">
    <citation type="journal article" date="2019" name="Int. J. Syst. Evol. Microbiol.">
        <title>The Global Catalogue of Microorganisms (GCM) 10K type strain sequencing project: providing services to taxonomists for standard genome sequencing and annotation.</title>
        <authorList>
            <consortium name="The Broad Institute Genomics Platform"/>
            <consortium name="The Broad Institute Genome Sequencing Center for Infectious Disease"/>
            <person name="Wu L."/>
            <person name="Ma J."/>
        </authorList>
    </citation>
    <scope>NUCLEOTIDE SEQUENCE [LARGE SCALE GENOMIC DNA]</scope>
    <source>
        <strain evidence="2">JCM 16702</strain>
    </source>
</reference>
<protein>
    <recommendedName>
        <fullName evidence="3">DUF397 domain-containing protein</fullName>
    </recommendedName>
</protein>
<name>A0ABP7W8D4_9ACTN</name>
<accession>A0ABP7W8D4</accession>
<keyword evidence="2" id="KW-1185">Reference proteome</keyword>
<comment type="caution">
    <text evidence="1">The sequence shown here is derived from an EMBL/GenBank/DDBJ whole genome shotgun (WGS) entry which is preliminary data.</text>
</comment>